<sequence>MVLKYASHLSHQRLSLFGYFFQETNLLPRVISYCINFFGLIQSVNTGIITDIDTEIQEVRCAFCIKGGITDISVRKHTASFTLNGAQAIRRAYPIINAYAFTVHKVQGITLPKVSPNLDAQMF</sequence>
<protein>
    <submittedName>
        <fullName evidence="1">Uncharacterized protein</fullName>
    </submittedName>
</protein>
<accession>A0A397JGB9</accession>
<reference evidence="1 2" key="1">
    <citation type="submission" date="2018-08" db="EMBL/GenBank/DDBJ databases">
        <title>Genome and evolution of the arbuscular mycorrhizal fungus Diversispora epigaea (formerly Glomus versiforme) and its bacterial endosymbionts.</title>
        <authorList>
            <person name="Sun X."/>
            <person name="Fei Z."/>
            <person name="Harrison M."/>
        </authorList>
    </citation>
    <scope>NUCLEOTIDE SEQUENCE [LARGE SCALE GENOMIC DNA]</scope>
    <source>
        <strain evidence="1 2">IT104</strain>
    </source>
</reference>
<dbReference type="STRING" id="1348612.A0A397JGB9"/>
<evidence type="ECO:0000313" key="1">
    <source>
        <dbReference type="EMBL" id="RHZ84234.1"/>
    </source>
</evidence>
<dbReference type="AlphaFoldDB" id="A0A397JGB9"/>
<keyword evidence="2" id="KW-1185">Reference proteome</keyword>
<gene>
    <name evidence="1" type="ORF">Glove_84g45</name>
</gene>
<name>A0A397JGB9_9GLOM</name>
<dbReference type="OrthoDB" id="2281104at2759"/>
<evidence type="ECO:0000313" key="2">
    <source>
        <dbReference type="Proteomes" id="UP000266861"/>
    </source>
</evidence>
<dbReference type="Proteomes" id="UP000266861">
    <property type="component" value="Unassembled WGS sequence"/>
</dbReference>
<dbReference type="EMBL" id="PQFF01000080">
    <property type="protein sequence ID" value="RHZ84234.1"/>
    <property type="molecule type" value="Genomic_DNA"/>
</dbReference>
<organism evidence="1 2">
    <name type="scientific">Diversispora epigaea</name>
    <dbReference type="NCBI Taxonomy" id="1348612"/>
    <lineage>
        <taxon>Eukaryota</taxon>
        <taxon>Fungi</taxon>
        <taxon>Fungi incertae sedis</taxon>
        <taxon>Mucoromycota</taxon>
        <taxon>Glomeromycotina</taxon>
        <taxon>Glomeromycetes</taxon>
        <taxon>Diversisporales</taxon>
        <taxon>Diversisporaceae</taxon>
        <taxon>Diversispora</taxon>
    </lineage>
</organism>
<comment type="caution">
    <text evidence="1">The sequence shown here is derived from an EMBL/GenBank/DDBJ whole genome shotgun (WGS) entry which is preliminary data.</text>
</comment>
<proteinExistence type="predicted"/>